<evidence type="ECO:0000313" key="3">
    <source>
        <dbReference type="EMBL" id="QXE23580.1"/>
    </source>
</evidence>
<dbReference type="InterPro" id="IPR050194">
    <property type="entry name" value="Glycosyltransferase_grp1"/>
</dbReference>
<protein>
    <submittedName>
        <fullName evidence="3">Glycosyl transferase group 1</fullName>
    </submittedName>
</protein>
<dbReference type="InterPro" id="IPR028098">
    <property type="entry name" value="Glyco_trans_4-like_N"/>
</dbReference>
<feature type="domain" description="Glycosyltransferase subfamily 4-like N-terminal" evidence="2">
    <location>
        <begin position="38"/>
        <end position="203"/>
    </location>
</feature>
<gene>
    <name evidence="3" type="ORF">B6N60_02270</name>
</gene>
<dbReference type="KEGG" id="rsin:B6N60_02270"/>
<dbReference type="PANTHER" id="PTHR45947">
    <property type="entry name" value="SULFOQUINOVOSYL TRANSFERASE SQD2"/>
    <property type="match status" value="1"/>
</dbReference>
<dbReference type="GO" id="GO:0016758">
    <property type="term" value="F:hexosyltransferase activity"/>
    <property type="evidence" value="ECO:0007669"/>
    <property type="project" value="TreeGrafter"/>
</dbReference>
<organism evidence="3 4">
    <name type="scientific">Richelia sinica FACHB-800</name>
    <dbReference type="NCBI Taxonomy" id="1357546"/>
    <lineage>
        <taxon>Bacteria</taxon>
        <taxon>Bacillati</taxon>
        <taxon>Cyanobacteriota</taxon>
        <taxon>Cyanophyceae</taxon>
        <taxon>Nostocales</taxon>
        <taxon>Nostocaceae</taxon>
        <taxon>Richelia</taxon>
    </lineage>
</organism>
<keyword evidence="3" id="KW-0808">Transferase</keyword>
<feature type="domain" description="Glycosyl transferase family 1" evidence="1">
    <location>
        <begin position="217"/>
        <end position="381"/>
    </location>
</feature>
<accession>A0A975Y4V9</accession>
<dbReference type="SUPFAM" id="SSF53756">
    <property type="entry name" value="UDP-Glycosyltransferase/glycogen phosphorylase"/>
    <property type="match status" value="1"/>
</dbReference>
<sequence length="404" mass="45455">MVVKNMGEDIPVASKNKNYELETASILTLGTGWFPQTPGGLERYIYELTHQLAANQDKIELCGVGIPKSSENPLIKLTNLANPSSPIYQRLWSIRQNFQKTRVDKPDAINLHFALYSFPILDILPKDIPITFSFHGPWAAESQQEVVDKKLSILLKEWLIEKNTYNRCDRFIVLSQAFGNILHQRYQIPGHKIHVIPGGVDIEHFQPQLSPKAARMHLNWPSDRPIIFTSRRLVYRTGIDKLLQAIATIKNRIPDIWLAIAGRGHIQNQLQQQADELGLENHVKFLGFLPDANLPIAYQAADLTVMPSQSFEGFGLAIIESLACGTPVVCTPVGGMPEILHKFSPDLITESITSASIAHTLEQAILGKIFLPSRAECREYTTTNYDWTHIAQKVRQVLLRTATK</sequence>
<dbReference type="Pfam" id="PF00534">
    <property type="entry name" value="Glycos_transf_1"/>
    <property type="match status" value="1"/>
</dbReference>
<dbReference type="InterPro" id="IPR001296">
    <property type="entry name" value="Glyco_trans_1"/>
</dbReference>
<evidence type="ECO:0000259" key="2">
    <source>
        <dbReference type="Pfam" id="PF13439"/>
    </source>
</evidence>
<evidence type="ECO:0000259" key="1">
    <source>
        <dbReference type="Pfam" id="PF00534"/>
    </source>
</evidence>
<dbReference type="AlphaFoldDB" id="A0A975Y4V9"/>
<proteinExistence type="predicted"/>
<dbReference type="Proteomes" id="UP000683511">
    <property type="component" value="Chromosome"/>
</dbReference>
<evidence type="ECO:0000313" key="4">
    <source>
        <dbReference type="Proteomes" id="UP000683511"/>
    </source>
</evidence>
<dbReference type="CDD" id="cd03801">
    <property type="entry name" value="GT4_PimA-like"/>
    <property type="match status" value="1"/>
</dbReference>
<dbReference type="Gene3D" id="3.40.50.2000">
    <property type="entry name" value="Glycogen Phosphorylase B"/>
    <property type="match status" value="2"/>
</dbReference>
<dbReference type="PANTHER" id="PTHR45947:SF3">
    <property type="entry name" value="SULFOQUINOVOSYL TRANSFERASE SQD2"/>
    <property type="match status" value="1"/>
</dbReference>
<dbReference type="Pfam" id="PF13439">
    <property type="entry name" value="Glyco_transf_4"/>
    <property type="match status" value="1"/>
</dbReference>
<keyword evidence="4" id="KW-1185">Reference proteome</keyword>
<dbReference type="EMBL" id="CP021056">
    <property type="protein sequence ID" value="QXE23580.1"/>
    <property type="molecule type" value="Genomic_DNA"/>
</dbReference>
<name>A0A975Y4V9_9NOST</name>
<reference evidence="3" key="1">
    <citation type="submission" date="2017-04" db="EMBL/GenBank/DDBJ databases">
        <title>Genome deletions in a multicellular cyanobacterial endosymbiont for morphological adaptation in marine diatoms.</title>
        <authorList>
            <person name="Wang Y."/>
            <person name="Gao H."/>
            <person name="Li R."/>
            <person name="Xu X."/>
        </authorList>
    </citation>
    <scope>NUCLEOTIDE SEQUENCE</scope>
    <source>
        <strain evidence="3">FACHB 800</strain>
    </source>
</reference>